<evidence type="ECO:0000313" key="2">
    <source>
        <dbReference type="EMBL" id="MEL0656387.1"/>
    </source>
</evidence>
<dbReference type="PANTHER" id="PTHR43312:SF1">
    <property type="entry name" value="NADP-DEPENDENT OXIDOREDUCTASE DOMAIN-CONTAINING PROTEIN"/>
    <property type="match status" value="1"/>
</dbReference>
<sequence>MKLALGTVQFGVDYGISNTRGKTHQKEIKKILNLAKSENITTIDTASAYGNAEKELGQCLVNSFNIVSKIPPISNLINVDDFITKTVKQSLCDLNCDALYGLLLHRFEDFSQFPVALDCLKQIKADNKVKKVGVSLYSPEQLNNNVLAFADLIQLPLNILDQRFVQSNSLKQLKAAGIEIHTRSAFLQGLLLMQSGTFPDYFKPIAPLLEKLTTLSNHLNVSKLSLALNYVVNIDEVDKVVVGVNNEQQLNEILSCLTSSLSNIDLSEFSLPDERFINPALWQLN</sequence>
<dbReference type="Pfam" id="PF00248">
    <property type="entry name" value="Aldo_ket_red"/>
    <property type="match status" value="1"/>
</dbReference>
<dbReference type="EMBL" id="JBAKAW010000014">
    <property type="protein sequence ID" value="MEL0656387.1"/>
    <property type="molecule type" value="Genomic_DNA"/>
</dbReference>
<dbReference type="InterPro" id="IPR036812">
    <property type="entry name" value="NAD(P)_OxRdtase_dom_sf"/>
</dbReference>
<comment type="caution">
    <text evidence="2">The sequence shown here is derived from an EMBL/GenBank/DDBJ whole genome shotgun (WGS) entry which is preliminary data.</text>
</comment>
<evidence type="ECO:0000259" key="1">
    <source>
        <dbReference type="Pfam" id="PF00248"/>
    </source>
</evidence>
<dbReference type="RefSeq" id="WP_341603349.1">
    <property type="nucleotide sequence ID" value="NZ_JBAKAW010000014.1"/>
</dbReference>
<proteinExistence type="predicted"/>
<evidence type="ECO:0000313" key="3">
    <source>
        <dbReference type="Proteomes" id="UP001371391"/>
    </source>
</evidence>
<gene>
    <name evidence="2" type="ORF">V6257_15270</name>
</gene>
<dbReference type="Proteomes" id="UP001371391">
    <property type="component" value="Unassembled WGS sequence"/>
</dbReference>
<dbReference type="Gene3D" id="3.20.20.100">
    <property type="entry name" value="NADP-dependent oxidoreductase domain"/>
    <property type="match status" value="1"/>
</dbReference>
<dbReference type="SUPFAM" id="SSF51430">
    <property type="entry name" value="NAD(P)-linked oxidoreductase"/>
    <property type="match status" value="1"/>
</dbReference>
<organism evidence="2 3">
    <name type="scientific">Pseudoalteromonas issachenkonii</name>
    <dbReference type="NCBI Taxonomy" id="152297"/>
    <lineage>
        <taxon>Bacteria</taxon>
        <taxon>Pseudomonadati</taxon>
        <taxon>Pseudomonadota</taxon>
        <taxon>Gammaproteobacteria</taxon>
        <taxon>Alteromonadales</taxon>
        <taxon>Pseudoalteromonadaceae</taxon>
        <taxon>Pseudoalteromonas</taxon>
    </lineage>
</organism>
<dbReference type="PANTHER" id="PTHR43312">
    <property type="entry name" value="D-THREO-ALDOSE 1-DEHYDROGENASE"/>
    <property type="match status" value="1"/>
</dbReference>
<dbReference type="CDD" id="cd19097">
    <property type="entry name" value="AKR_unchar"/>
    <property type="match status" value="1"/>
</dbReference>
<name>A0ABU9H3C5_9GAMM</name>
<protein>
    <submittedName>
        <fullName evidence="2">Aldo/keto reductase</fullName>
    </submittedName>
</protein>
<keyword evidence="3" id="KW-1185">Reference proteome</keyword>
<accession>A0ABU9H3C5</accession>
<feature type="domain" description="NADP-dependent oxidoreductase" evidence="1">
    <location>
        <begin position="2"/>
        <end position="264"/>
    </location>
</feature>
<dbReference type="InterPro" id="IPR023210">
    <property type="entry name" value="NADP_OxRdtase_dom"/>
</dbReference>
<dbReference type="InterPro" id="IPR053135">
    <property type="entry name" value="AKR2_Oxidoreductase"/>
</dbReference>
<reference evidence="2 3" key="1">
    <citation type="submission" date="2024-02" db="EMBL/GenBank/DDBJ databases">
        <title>Bacteria isolated from the canopy kelp, Nereocystis luetkeana.</title>
        <authorList>
            <person name="Pfister C.A."/>
            <person name="Younker I.T."/>
            <person name="Light S.H."/>
        </authorList>
    </citation>
    <scope>NUCLEOTIDE SEQUENCE [LARGE SCALE GENOMIC DNA]</scope>
    <source>
        <strain evidence="2 3">TI.1.03</strain>
    </source>
</reference>